<organism evidence="1">
    <name type="scientific">Graphocephala atropunctata</name>
    <dbReference type="NCBI Taxonomy" id="36148"/>
    <lineage>
        <taxon>Eukaryota</taxon>
        <taxon>Metazoa</taxon>
        <taxon>Ecdysozoa</taxon>
        <taxon>Arthropoda</taxon>
        <taxon>Hexapoda</taxon>
        <taxon>Insecta</taxon>
        <taxon>Pterygota</taxon>
        <taxon>Neoptera</taxon>
        <taxon>Paraneoptera</taxon>
        <taxon>Hemiptera</taxon>
        <taxon>Auchenorrhyncha</taxon>
        <taxon>Membracoidea</taxon>
        <taxon>Cicadellidae</taxon>
        <taxon>Cicadellinae</taxon>
        <taxon>Cicadellini</taxon>
        <taxon>Graphocephala</taxon>
    </lineage>
</organism>
<feature type="non-terminal residue" evidence="1">
    <location>
        <position position="138"/>
    </location>
</feature>
<dbReference type="PANTHER" id="PTHR22954:SF3">
    <property type="entry name" value="PROTEIN CBG08539"/>
    <property type="match status" value="1"/>
</dbReference>
<feature type="non-terminal residue" evidence="1">
    <location>
        <position position="1"/>
    </location>
</feature>
<name>A0A1B6MVB5_9HEMI</name>
<dbReference type="Pfam" id="PF03564">
    <property type="entry name" value="DUF1759"/>
    <property type="match status" value="1"/>
</dbReference>
<reference evidence="1" key="1">
    <citation type="submission" date="2015-11" db="EMBL/GenBank/DDBJ databases">
        <title>De novo transcriptome assembly of four potential Pierce s Disease insect vectors from Arizona vineyards.</title>
        <authorList>
            <person name="Tassone E.E."/>
        </authorList>
    </citation>
    <scope>NUCLEOTIDE SEQUENCE</scope>
</reference>
<sequence>RFENLWDELTELHENENQSSKFPLEEDIAIQTKAKRYYYEAHTNHETILSHQPMASRQSINPNETLACPETRSNNKNLPRINLPHFNGQITNWPKFRDAFTSIIHNDALLSKMEKFHYLVSSLVGTASAVISNLPLIE</sequence>
<proteinExistence type="predicted"/>
<evidence type="ECO:0000313" key="1">
    <source>
        <dbReference type="EMBL" id="JAT39878.1"/>
    </source>
</evidence>
<dbReference type="EMBL" id="GEBQ01000099">
    <property type="protein sequence ID" value="JAT39878.1"/>
    <property type="molecule type" value="Transcribed_RNA"/>
</dbReference>
<gene>
    <name evidence="1" type="ORF">g.17008</name>
</gene>
<dbReference type="InterPro" id="IPR005312">
    <property type="entry name" value="DUF1759"/>
</dbReference>
<accession>A0A1B6MVB5</accession>
<dbReference type="AlphaFoldDB" id="A0A1B6MVB5"/>
<protein>
    <submittedName>
        <fullName evidence="1">Uncharacterized protein</fullName>
    </submittedName>
</protein>
<dbReference type="PANTHER" id="PTHR22954">
    <property type="entry name" value="RETROVIRAL PROTEASE-RELATED"/>
    <property type="match status" value="1"/>
</dbReference>